<accession>Q0TYY1</accession>
<dbReference type="GO" id="GO:0018455">
    <property type="term" value="F:alcohol dehydrogenase [NAD(P)+] activity"/>
    <property type="evidence" value="ECO:0007669"/>
    <property type="project" value="UniProtKB-ARBA"/>
</dbReference>
<dbReference type="InterPro" id="IPR013154">
    <property type="entry name" value="ADH-like_N"/>
</dbReference>
<dbReference type="SMART" id="SM00829">
    <property type="entry name" value="PKS_ER"/>
    <property type="match status" value="1"/>
</dbReference>
<feature type="active site" evidence="10">
    <location>
        <position position="565"/>
    </location>
</feature>
<dbReference type="InterPro" id="IPR015590">
    <property type="entry name" value="Aldehyde_DH_dom"/>
</dbReference>
<evidence type="ECO:0000256" key="2">
    <source>
        <dbReference type="ARBA" id="ARBA00008072"/>
    </source>
</evidence>
<dbReference type="InterPro" id="IPR036291">
    <property type="entry name" value="NAD(P)-bd_dom_sf"/>
</dbReference>
<comment type="catalytic activity">
    <reaction evidence="9">
        <text>an aldehyde + NAD(+) + H2O = a carboxylate + NADH + 2 H(+)</text>
        <dbReference type="Rhea" id="RHEA:16185"/>
        <dbReference type="ChEBI" id="CHEBI:15377"/>
        <dbReference type="ChEBI" id="CHEBI:15378"/>
        <dbReference type="ChEBI" id="CHEBI:17478"/>
        <dbReference type="ChEBI" id="CHEBI:29067"/>
        <dbReference type="ChEBI" id="CHEBI:57540"/>
        <dbReference type="ChEBI" id="CHEBI:57945"/>
        <dbReference type="EC" id="1.2.1.3"/>
    </reaction>
</comment>
<evidence type="ECO:0000256" key="3">
    <source>
        <dbReference type="ARBA" id="ARBA00009986"/>
    </source>
</evidence>
<evidence type="ECO:0000256" key="1">
    <source>
        <dbReference type="ARBA" id="ARBA00001947"/>
    </source>
</evidence>
<dbReference type="GO" id="GO:0004029">
    <property type="term" value="F:aldehyde dehydrogenase (NAD+) activity"/>
    <property type="evidence" value="ECO:0000318"/>
    <property type="project" value="GO_Central"/>
</dbReference>
<reference evidence="15" key="1">
    <citation type="journal article" date="2007" name="Plant Cell">
        <title>Dothideomycete-plant interactions illuminated by genome sequencing and EST analysis of the wheat pathogen Stagonospora nodorum.</title>
        <authorList>
            <person name="Hane J.K."/>
            <person name="Lowe R.G."/>
            <person name="Solomon P.S."/>
            <person name="Tan K.C."/>
            <person name="Schoch C.L."/>
            <person name="Spatafora J.W."/>
            <person name="Crous P.W."/>
            <person name="Kodira C."/>
            <person name="Birren B.W."/>
            <person name="Galagan J.E."/>
            <person name="Torriani S.F."/>
            <person name="McDonald B.A."/>
            <person name="Oliver R.P."/>
        </authorList>
    </citation>
    <scope>NUCLEOTIDE SEQUENCE [LARGE SCALE GENOMIC DNA]</scope>
    <source>
        <strain evidence="15">SN15 / ATCC MYA-4574 / FGSC 10173</strain>
    </source>
</reference>
<dbReference type="InterPro" id="IPR016161">
    <property type="entry name" value="Ald_DH/histidinol_DH"/>
</dbReference>
<evidence type="ECO:0000256" key="10">
    <source>
        <dbReference type="PROSITE-ProRule" id="PRU10007"/>
    </source>
</evidence>
<dbReference type="Gene3D" id="3.40.309.10">
    <property type="entry name" value="Aldehyde Dehydrogenase, Chain A, domain 2"/>
    <property type="match status" value="1"/>
</dbReference>
<dbReference type="SUPFAM" id="SSF51735">
    <property type="entry name" value="NAD(P)-binding Rossmann-fold domains"/>
    <property type="match status" value="1"/>
</dbReference>
<comment type="cofactor">
    <cofactor evidence="1 12">
        <name>Zn(2+)</name>
        <dbReference type="ChEBI" id="CHEBI:29105"/>
    </cofactor>
</comment>
<dbReference type="Gene3D" id="3.40.605.10">
    <property type="entry name" value="Aldehyde Dehydrogenase, Chain A, domain 1"/>
    <property type="match status" value="1"/>
</dbReference>
<evidence type="ECO:0000256" key="4">
    <source>
        <dbReference type="ARBA" id="ARBA00022723"/>
    </source>
</evidence>
<dbReference type="FunFam" id="3.40.605.10:FF:000007">
    <property type="entry name" value="NAD/NADP-dependent betaine aldehyde dehydrogenase"/>
    <property type="match status" value="1"/>
</dbReference>
<proteinExistence type="inferred from homology"/>
<dbReference type="PROSITE" id="PS00687">
    <property type="entry name" value="ALDEHYDE_DEHYDR_GLU"/>
    <property type="match status" value="1"/>
</dbReference>
<dbReference type="Proteomes" id="UP000001055">
    <property type="component" value="Unassembled WGS sequence"/>
</dbReference>
<name>Q0TYY1_PHANO</name>
<dbReference type="STRING" id="321614.Q0TYY1"/>
<evidence type="ECO:0000313" key="15">
    <source>
        <dbReference type="Proteomes" id="UP000001055"/>
    </source>
</evidence>
<dbReference type="Gene3D" id="3.40.50.720">
    <property type="entry name" value="NAD(P)-binding Rossmann-like Domain"/>
    <property type="match status" value="1"/>
</dbReference>
<protein>
    <recommendedName>
        <fullName evidence="8">aldehyde dehydrogenase (NAD(+))</fullName>
        <ecNumber evidence="8">1.2.1.3</ecNumber>
    </recommendedName>
</protein>
<dbReference type="InterPro" id="IPR013149">
    <property type="entry name" value="ADH-like_C"/>
</dbReference>
<dbReference type="InterPro" id="IPR020843">
    <property type="entry name" value="ER"/>
</dbReference>
<comment type="similarity">
    <text evidence="3 11">Belongs to the aldehyde dehydrogenase family.</text>
</comment>
<dbReference type="KEGG" id="pno:SNOG_15408"/>
<organism evidence="14 15">
    <name type="scientific">Phaeosphaeria nodorum (strain SN15 / ATCC MYA-4574 / FGSC 10173)</name>
    <name type="common">Glume blotch fungus</name>
    <name type="synonym">Parastagonospora nodorum</name>
    <dbReference type="NCBI Taxonomy" id="321614"/>
    <lineage>
        <taxon>Eukaryota</taxon>
        <taxon>Fungi</taxon>
        <taxon>Dikarya</taxon>
        <taxon>Ascomycota</taxon>
        <taxon>Pezizomycotina</taxon>
        <taxon>Dothideomycetes</taxon>
        <taxon>Pleosporomycetidae</taxon>
        <taxon>Pleosporales</taxon>
        <taxon>Pleosporineae</taxon>
        <taxon>Phaeosphaeriaceae</taxon>
        <taxon>Parastagonospora</taxon>
    </lineage>
</organism>
<keyword evidence="4 12" id="KW-0479">Metal-binding</keyword>
<dbReference type="PROSITE" id="PS00059">
    <property type="entry name" value="ADH_ZINC"/>
    <property type="match status" value="1"/>
</dbReference>
<dbReference type="SUPFAM" id="SSF50129">
    <property type="entry name" value="GroES-like"/>
    <property type="match status" value="1"/>
</dbReference>
<dbReference type="Gene3D" id="3.90.180.10">
    <property type="entry name" value="Medium-chain alcohol dehydrogenases, catalytic domain"/>
    <property type="match status" value="1"/>
</dbReference>
<dbReference type="VEuPathDB" id="FungiDB:JI435_098670"/>
<evidence type="ECO:0000256" key="11">
    <source>
        <dbReference type="RuleBase" id="RU003345"/>
    </source>
</evidence>
<evidence type="ECO:0000256" key="6">
    <source>
        <dbReference type="ARBA" id="ARBA00023002"/>
    </source>
</evidence>
<dbReference type="InParanoid" id="Q0TYY1"/>
<evidence type="ECO:0000256" key="7">
    <source>
        <dbReference type="ARBA" id="ARBA00023027"/>
    </source>
</evidence>
<gene>
    <name evidence="14" type="ORF">SNOG_15408</name>
</gene>
<dbReference type="EMBL" id="CH445361">
    <property type="protein sequence ID" value="EAT77341.2"/>
    <property type="molecule type" value="Genomic_DNA"/>
</dbReference>
<dbReference type="InterPro" id="IPR029510">
    <property type="entry name" value="Ald_DH_CS_GLU"/>
</dbReference>
<dbReference type="CDD" id="cd08297">
    <property type="entry name" value="CAD3"/>
    <property type="match status" value="1"/>
</dbReference>
<keyword evidence="5 12" id="KW-0862">Zinc</keyword>
<dbReference type="SUPFAM" id="SSF53720">
    <property type="entry name" value="ALDH-like"/>
    <property type="match status" value="1"/>
</dbReference>
<comment type="similarity">
    <text evidence="2 12">Belongs to the zinc-containing alcohol dehydrogenase family.</text>
</comment>
<dbReference type="InterPro" id="IPR016163">
    <property type="entry name" value="Ald_DH_C"/>
</dbReference>
<dbReference type="InterPro" id="IPR002328">
    <property type="entry name" value="ADH_Zn_CS"/>
</dbReference>
<dbReference type="Pfam" id="PF00107">
    <property type="entry name" value="ADH_zinc_N"/>
    <property type="match status" value="1"/>
</dbReference>
<evidence type="ECO:0000259" key="13">
    <source>
        <dbReference type="SMART" id="SM00829"/>
    </source>
</evidence>
<dbReference type="Pfam" id="PF08240">
    <property type="entry name" value="ADH_N"/>
    <property type="match status" value="1"/>
</dbReference>
<dbReference type="RefSeq" id="XP_001805556.1">
    <property type="nucleotide sequence ID" value="XM_001805504.1"/>
</dbReference>
<evidence type="ECO:0000256" key="12">
    <source>
        <dbReference type="RuleBase" id="RU361277"/>
    </source>
</evidence>
<feature type="domain" description="Enoyl reductase (ER)" evidence="13">
    <location>
        <begin position="25"/>
        <end position="335"/>
    </location>
</feature>
<dbReference type="Pfam" id="PF00171">
    <property type="entry name" value="Aldedh"/>
    <property type="match status" value="1"/>
</dbReference>
<dbReference type="InterPro" id="IPR016162">
    <property type="entry name" value="Ald_DH_N"/>
</dbReference>
<sequence length="755" mass="80223">MVSTVTRAGPTIPRTHKAIIYTNPQSLDTAVVDVDTPQPRAGECLIRLTHSGVCHSDLAFITNGYAHMPEPTPSGQIGGHEGIGIVVSLGPYVDAVAVGDRVGVKWIASACLTCSACTQGFDGRCAKRKVAGFKDPGTFQQYIISDPRYVTPIPDSIDSADAAPLLCGGLTVYSALLKADCSPGDWIALSGAAGGLGHLAIQYCNAYGLRVLAIDHGSKRDFCLGLGAHVFLDFTQFDDAGLAAEAKRLTHGGCHAVLVCNASSRVYDTALDLLRYAGTLVCVGVPELDPHPIANALPWKLIVNQYSIKGAVTGSRKDSIDCLRPAAQGQVKAAVRLEPMNKLTEIFHQLPRVYEADASDVDLAVDAAEAAFPAWSDLGGFERARFFYRLADALELANSDLAALEAISMGRPVGQYREAINGAALLRYYAGKCTDVQGDSSLQTSGFVNVVLRQPFGVCAGITPWNAPITMMLFKIAGACVCGNTIICKSSEKAPLTALYLAKLIKQAGFPPGVINILSGKGTPCGDALARHPRIRKISLTGSINAGRAVKKAAAESNLKNVSLELGGKSPLIIFEDADLDKAIPAAARSIISNTGQVCIASSRLLVQSSILKTFSTRLVAEIEATGYNPESSQGNPLSPETLRGPQADLKQYDSIIGFLQESKAAGHEVLTGGGRDTRHGKKGFFVQPTLILNPGDQSRISREEIFGPVQVLATFQTEEDAIRRSIDSEYGLYASVYTRYGPSFRGPDTLVILQ</sequence>
<keyword evidence="6 11" id="KW-0560">Oxidoreductase</keyword>
<evidence type="ECO:0000313" key="14">
    <source>
        <dbReference type="EMBL" id="EAT77341.2"/>
    </source>
</evidence>
<evidence type="ECO:0000256" key="9">
    <source>
        <dbReference type="ARBA" id="ARBA00049194"/>
    </source>
</evidence>
<dbReference type="FunFam" id="3.40.50.720:FF:000039">
    <property type="entry name" value="Alcohol dehydrogenase AdhP"/>
    <property type="match status" value="1"/>
</dbReference>
<dbReference type="AlphaFoldDB" id="Q0TYY1"/>
<evidence type="ECO:0000256" key="5">
    <source>
        <dbReference type="ARBA" id="ARBA00022833"/>
    </source>
</evidence>
<dbReference type="VEuPathDB" id="FungiDB:JI435_309290"/>
<dbReference type="GO" id="GO:0008270">
    <property type="term" value="F:zinc ion binding"/>
    <property type="evidence" value="ECO:0007669"/>
    <property type="project" value="InterPro"/>
</dbReference>
<evidence type="ECO:0000256" key="8">
    <source>
        <dbReference type="ARBA" id="ARBA00024226"/>
    </source>
</evidence>
<dbReference type="GeneID" id="5982485"/>
<dbReference type="PANTHER" id="PTHR11699">
    <property type="entry name" value="ALDEHYDE DEHYDROGENASE-RELATED"/>
    <property type="match status" value="1"/>
</dbReference>
<dbReference type="EC" id="1.2.1.3" evidence="8"/>
<dbReference type="InterPro" id="IPR011032">
    <property type="entry name" value="GroES-like_sf"/>
</dbReference>
<keyword evidence="7" id="KW-0520">NAD</keyword>